<dbReference type="EMBL" id="LT838813">
    <property type="protein sequence ID" value="SMD45164.1"/>
    <property type="molecule type" value="Genomic_DNA"/>
</dbReference>
<name>A0A1W2H8Q3_9BACT</name>
<feature type="domain" description="PIN" evidence="1">
    <location>
        <begin position="3"/>
        <end position="118"/>
    </location>
</feature>
<dbReference type="STRING" id="758820.SAMN00777080_3809"/>
<dbReference type="Proteomes" id="UP000192333">
    <property type="component" value="Chromosome I"/>
</dbReference>
<organism evidence="2 3">
    <name type="scientific">Aquiflexum balticum DSM 16537</name>
    <dbReference type="NCBI Taxonomy" id="758820"/>
    <lineage>
        <taxon>Bacteria</taxon>
        <taxon>Pseudomonadati</taxon>
        <taxon>Bacteroidota</taxon>
        <taxon>Cytophagia</taxon>
        <taxon>Cytophagales</taxon>
        <taxon>Cyclobacteriaceae</taxon>
        <taxon>Aquiflexum</taxon>
    </lineage>
</organism>
<dbReference type="OrthoDB" id="1148871at2"/>
<accession>A0A1W2H8Q3</accession>
<dbReference type="Gene3D" id="3.40.50.1010">
    <property type="entry name" value="5'-nuclease"/>
    <property type="match status" value="1"/>
</dbReference>
<gene>
    <name evidence="2" type="ORF">SAMN00777080_3809</name>
</gene>
<keyword evidence="3" id="KW-1185">Reference proteome</keyword>
<protein>
    <submittedName>
        <fullName evidence="2">Predicted nucleic acid-binding protein, contains PIN domain</fullName>
    </submittedName>
</protein>
<dbReference type="RefSeq" id="WP_084121908.1">
    <property type="nucleotide sequence ID" value="NZ_LT838813.1"/>
</dbReference>
<proteinExistence type="predicted"/>
<dbReference type="Pfam" id="PF13470">
    <property type="entry name" value="PIN_3"/>
    <property type="match status" value="1"/>
</dbReference>
<dbReference type="AlphaFoldDB" id="A0A1W2H8Q3"/>
<dbReference type="InterPro" id="IPR029060">
    <property type="entry name" value="PIN-like_dom_sf"/>
</dbReference>
<evidence type="ECO:0000259" key="1">
    <source>
        <dbReference type="Pfam" id="PF13470"/>
    </source>
</evidence>
<evidence type="ECO:0000313" key="3">
    <source>
        <dbReference type="Proteomes" id="UP000192333"/>
    </source>
</evidence>
<dbReference type="SUPFAM" id="SSF88723">
    <property type="entry name" value="PIN domain-like"/>
    <property type="match status" value="1"/>
</dbReference>
<reference evidence="3" key="1">
    <citation type="submission" date="2017-04" db="EMBL/GenBank/DDBJ databases">
        <authorList>
            <person name="Varghese N."/>
            <person name="Submissions S."/>
        </authorList>
    </citation>
    <scope>NUCLEOTIDE SEQUENCE [LARGE SCALE GENOMIC DNA]</scope>
    <source>
        <strain evidence="3">DSM 16537</strain>
    </source>
</reference>
<evidence type="ECO:0000313" key="2">
    <source>
        <dbReference type="EMBL" id="SMD45164.1"/>
    </source>
</evidence>
<sequence length="137" mass="15519">MKRLLVDTNIILDLLAKRGSFFDSASKLFSWADQNKVELYISSLSIANTNYVLSKMLNPTEAKDILRRFKVLVSIIPLTDKIIDLALNDNNFSDFEDGLQYYSALGANCKIIISRDQKGFKTAKLPIMTAEEFLFSI</sequence>
<dbReference type="InterPro" id="IPR002716">
    <property type="entry name" value="PIN_dom"/>
</dbReference>